<reference evidence="4" key="1">
    <citation type="submission" date="2018-10" db="EMBL/GenBank/DDBJ databases">
        <title>Schaedlerella arabinophila gen. nov. sp. nov., isolated from the mouse intestinal tract and comparative analysis with the genome of the closely related altered Schaedler flora strain ASF502.</title>
        <authorList>
            <person name="Miyake S."/>
            <person name="Soh M."/>
            <person name="Seedorf H."/>
        </authorList>
    </citation>
    <scope>NUCLEOTIDE SEQUENCE [LARGE SCALE GENOMIC DNA]</scope>
    <source>
        <strain evidence="4">DSM 106076</strain>
    </source>
</reference>
<dbReference type="InterPro" id="IPR041522">
    <property type="entry name" value="CdaR_GGDEF"/>
</dbReference>
<dbReference type="SUPFAM" id="SSF46689">
    <property type="entry name" value="Homeodomain-like"/>
    <property type="match status" value="1"/>
</dbReference>
<dbReference type="RefSeq" id="WP_125129014.1">
    <property type="nucleotide sequence ID" value="NZ_RHJS01000002.1"/>
</dbReference>
<dbReference type="InterPro" id="IPR025736">
    <property type="entry name" value="PucR_C-HTH_dom"/>
</dbReference>
<dbReference type="Gene3D" id="1.10.10.2840">
    <property type="entry name" value="PucR C-terminal helix-turn-helix domain"/>
    <property type="match status" value="1"/>
</dbReference>
<dbReference type="InterPro" id="IPR051448">
    <property type="entry name" value="CdaR-like_regulators"/>
</dbReference>
<dbReference type="EMBL" id="RHJS01000002">
    <property type="protein sequence ID" value="RRK33807.1"/>
    <property type="molecule type" value="Genomic_DNA"/>
</dbReference>
<evidence type="ECO:0000313" key="4">
    <source>
        <dbReference type="EMBL" id="RRK33807.1"/>
    </source>
</evidence>
<dbReference type="InterPro" id="IPR009057">
    <property type="entry name" value="Homeodomain-like_sf"/>
</dbReference>
<dbReference type="AlphaFoldDB" id="A0A426DLZ6"/>
<accession>A0A426DLZ6</accession>
<feature type="domain" description="PucR C-terminal helix-turn-helix" evidence="2">
    <location>
        <begin position="293"/>
        <end position="348"/>
    </location>
</feature>
<evidence type="ECO:0000259" key="2">
    <source>
        <dbReference type="Pfam" id="PF13556"/>
    </source>
</evidence>
<evidence type="ECO:0000259" key="3">
    <source>
        <dbReference type="Pfam" id="PF17853"/>
    </source>
</evidence>
<evidence type="ECO:0000313" key="5">
    <source>
        <dbReference type="Proteomes" id="UP000274920"/>
    </source>
</evidence>
<dbReference type="Pfam" id="PF17853">
    <property type="entry name" value="GGDEF_2"/>
    <property type="match status" value="1"/>
</dbReference>
<comment type="similarity">
    <text evidence="1">Belongs to the CdaR family.</text>
</comment>
<proteinExistence type="inferred from homology"/>
<dbReference type="Pfam" id="PF13556">
    <property type="entry name" value="HTH_30"/>
    <property type="match status" value="1"/>
</dbReference>
<protein>
    <submittedName>
        <fullName evidence="4">PucR family transcriptional regulator</fullName>
    </submittedName>
</protein>
<organism evidence="4 5">
    <name type="scientific">Schaedlerella arabinosiphila</name>
    <dbReference type="NCBI Taxonomy" id="2044587"/>
    <lineage>
        <taxon>Bacteria</taxon>
        <taxon>Bacillati</taxon>
        <taxon>Bacillota</taxon>
        <taxon>Clostridia</taxon>
        <taxon>Lachnospirales</taxon>
        <taxon>Lachnospiraceae</taxon>
        <taxon>Schaedlerella</taxon>
    </lineage>
</organism>
<name>A0A426DLZ6_9FIRM</name>
<gene>
    <name evidence="4" type="ORF">EBB54_22410</name>
</gene>
<dbReference type="Proteomes" id="UP000274920">
    <property type="component" value="Unassembled WGS sequence"/>
</dbReference>
<keyword evidence="5" id="KW-1185">Reference proteome</keyword>
<sequence>MADRFFQGYVYQLQGSISRTFGVIDNKEIVSCSNQELIGNRNPFQLMSHRTVENECFSVGNNTYRVFYENSFVKFAVFVEGTDKVAEEYATILSVCFTGMKSYFEEKYNRHLFYKNLFLETILPGDINVRANMMKIPLLKPRVVFLLRFPRVDTQWDLGLLFSNTEKPGKYEIFSMTETDVILIAETRSNTSREELDEMGCYFQKAASELFGVSPVTGIGSIVTDIRQLAESYKESVYVLTLLYLFEGKTSVVNYNRLGIKRLIYQLPLPLCEAYLKEVFVKGSFETLEEETLETVKCFFDNNLNVSETARQLYIHRNTLMYRLEKVKKLTGLDVRIFDHAVIFKLAMVIHRHIRYKGNISTAPDS</sequence>
<comment type="caution">
    <text evidence="4">The sequence shown here is derived from an EMBL/GenBank/DDBJ whole genome shotgun (WGS) entry which is preliminary data.</text>
</comment>
<dbReference type="InterPro" id="IPR042070">
    <property type="entry name" value="PucR_C-HTH_sf"/>
</dbReference>
<evidence type="ECO:0000256" key="1">
    <source>
        <dbReference type="ARBA" id="ARBA00006754"/>
    </source>
</evidence>
<feature type="domain" description="CdaR GGDEF-like" evidence="3">
    <location>
        <begin position="126"/>
        <end position="241"/>
    </location>
</feature>
<dbReference type="PANTHER" id="PTHR33744">
    <property type="entry name" value="CARBOHYDRATE DIACID REGULATOR"/>
    <property type="match status" value="1"/>
</dbReference>
<dbReference type="PANTHER" id="PTHR33744:SF15">
    <property type="entry name" value="CARBOHYDRATE DIACID REGULATOR"/>
    <property type="match status" value="1"/>
</dbReference>